<dbReference type="PANTHER" id="PTHR33376:SF4">
    <property type="entry name" value="SIALIC ACID-BINDING PERIPLASMIC PROTEIN SIAP"/>
    <property type="match status" value="1"/>
</dbReference>
<dbReference type="GO" id="GO:0055085">
    <property type="term" value="P:transmembrane transport"/>
    <property type="evidence" value="ECO:0007669"/>
    <property type="project" value="InterPro"/>
</dbReference>
<name>A0A1G7F7B1_9BURK</name>
<dbReference type="InterPro" id="IPR018389">
    <property type="entry name" value="DctP_fam"/>
</dbReference>
<gene>
    <name evidence="3" type="ORF">SAMN05192589_12717</name>
</gene>
<dbReference type="NCBIfam" id="NF037995">
    <property type="entry name" value="TRAP_S1"/>
    <property type="match status" value="1"/>
</dbReference>
<evidence type="ECO:0000256" key="1">
    <source>
        <dbReference type="ARBA" id="ARBA00022729"/>
    </source>
</evidence>
<feature type="chain" id="PRO_5011511984" evidence="2">
    <location>
        <begin position="36"/>
        <end position="349"/>
    </location>
</feature>
<dbReference type="Pfam" id="PF03480">
    <property type="entry name" value="DctP"/>
    <property type="match status" value="1"/>
</dbReference>
<dbReference type="CDD" id="cd13602">
    <property type="entry name" value="PBP2_TRAP_BpDctp6_7"/>
    <property type="match status" value="1"/>
</dbReference>
<reference evidence="3 4" key="1">
    <citation type="submission" date="2016-10" db="EMBL/GenBank/DDBJ databases">
        <authorList>
            <person name="de Groot N.N."/>
        </authorList>
    </citation>
    <scope>NUCLEOTIDE SEQUENCE [LARGE SCALE GENOMIC DNA]</scope>
    <source>
        <strain evidence="3 4">DSM 16619</strain>
    </source>
</reference>
<accession>A0A1G7F7B1</accession>
<dbReference type="EMBL" id="FMZC01000027">
    <property type="protein sequence ID" value="SDE71759.1"/>
    <property type="molecule type" value="Genomic_DNA"/>
</dbReference>
<dbReference type="AlphaFoldDB" id="A0A1G7F7B1"/>
<dbReference type="PANTHER" id="PTHR33376">
    <property type="match status" value="1"/>
</dbReference>
<dbReference type="OrthoDB" id="9783941at2"/>
<evidence type="ECO:0000256" key="2">
    <source>
        <dbReference type="SAM" id="SignalP"/>
    </source>
</evidence>
<organism evidence="3 4">
    <name type="scientific">Paracidovorax valerianellae</name>
    <dbReference type="NCBI Taxonomy" id="187868"/>
    <lineage>
        <taxon>Bacteria</taxon>
        <taxon>Pseudomonadati</taxon>
        <taxon>Pseudomonadota</taxon>
        <taxon>Betaproteobacteria</taxon>
        <taxon>Burkholderiales</taxon>
        <taxon>Comamonadaceae</taxon>
        <taxon>Paracidovorax</taxon>
    </lineage>
</organism>
<dbReference type="STRING" id="187868.SAMN05192589_12717"/>
<sequence length="349" mass="37772">MKSPVRLASSTEKILRLAARVLAAAAACASLQPLAAQTPQSTWTLASGYPKELFHGVNLRQFAQNVNDRTKGGLVIEVHTDGIAASPSEIVGKVRSGDLAAGEVLLSSMASDTRIAGADAIPFIVHSYDDALRLWNAQRPILQETLDKQGLVILYAVPWPAQGLFTTRPVRSVADLRGSKMRTYNPSTVRLAQLMGATPVDVPTQAIGSAFKDQRLDTMFTSPATGVDSKLWEGPAKYFYNARGWYPKNIVIANKAKWAALPESTRQTVMAAAGEAQKRGWMASEAASTVSLAELASKGIKVNTPEPELRNELRRIGEKFSVEYLRETGAEGNRMLIPYFANGSTTTPK</sequence>
<dbReference type="Proteomes" id="UP000198781">
    <property type="component" value="Unassembled WGS sequence"/>
</dbReference>
<dbReference type="Gene3D" id="3.40.190.170">
    <property type="entry name" value="Bacterial extracellular solute-binding protein, family 7"/>
    <property type="match status" value="1"/>
</dbReference>
<evidence type="ECO:0000313" key="3">
    <source>
        <dbReference type="EMBL" id="SDE71759.1"/>
    </source>
</evidence>
<keyword evidence="1 2" id="KW-0732">Signal</keyword>
<keyword evidence="4" id="KW-1185">Reference proteome</keyword>
<feature type="signal peptide" evidence="2">
    <location>
        <begin position="1"/>
        <end position="35"/>
    </location>
</feature>
<proteinExistence type="predicted"/>
<dbReference type="InterPro" id="IPR038404">
    <property type="entry name" value="TRAP_DctP_sf"/>
</dbReference>
<dbReference type="RefSeq" id="WP_092746108.1">
    <property type="nucleotide sequence ID" value="NZ_FMZC01000027.1"/>
</dbReference>
<evidence type="ECO:0000313" key="4">
    <source>
        <dbReference type="Proteomes" id="UP000198781"/>
    </source>
</evidence>
<protein>
    <submittedName>
        <fullName evidence="3">TRAP-type C4-dicarboxylate transport system, substrate-binding protein</fullName>
    </submittedName>
</protein>